<dbReference type="STRING" id="1798382.A3D77_05845"/>
<protein>
    <submittedName>
        <fullName evidence="2">Uncharacterized protein</fullName>
    </submittedName>
</protein>
<name>A0A1F5ZTZ2_9BACT</name>
<evidence type="ECO:0000313" key="2">
    <source>
        <dbReference type="EMBL" id="OGG15537.1"/>
    </source>
</evidence>
<feature type="transmembrane region" description="Helical" evidence="1">
    <location>
        <begin position="12"/>
        <end position="32"/>
    </location>
</feature>
<reference evidence="2 3" key="1">
    <citation type="journal article" date="2016" name="Nat. Commun.">
        <title>Thousands of microbial genomes shed light on interconnected biogeochemical processes in an aquifer system.</title>
        <authorList>
            <person name="Anantharaman K."/>
            <person name="Brown C.T."/>
            <person name="Hug L.A."/>
            <person name="Sharon I."/>
            <person name="Castelle C.J."/>
            <person name="Probst A.J."/>
            <person name="Thomas B.C."/>
            <person name="Singh A."/>
            <person name="Wilkins M.J."/>
            <person name="Karaoz U."/>
            <person name="Brodie E.L."/>
            <person name="Williams K.H."/>
            <person name="Hubbard S.S."/>
            <person name="Banfield J.F."/>
        </authorList>
    </citation>
    <scope>NUCLEOTIDE SEQUENCE [LARGE SCALE GENOMIC DNA]</scope>
</reference>
<gene>
    <name evidence="2" type="ORF">A3D77_05845</name>
</gene>
<sequence length="337" mass="37914">MNIEHRSISRRAVLGRMGVLGAGALIGIGKLYSDWNLKAPIIKGLVDAAKAIPERGEEEKISYPNPGWLETGLPDRPHLLNSRNGAAEYLRYMVLHSDVLKKAARRANNELMGSDAPSAPPKLGDMLSVYLEVAEKALHEEYPDTVPSLSNKVHAAMFTLAANVSPYLTPSHQDYQDYFPRVFPVEREPGTDKIDYKMRYEGTDRAIHAFQHAFAAYQYSYGVENGLTEKDSMPFGLWLILNLSRGTPEEKAKLESLIMGMVWEVIETEQFFKDYFNKNRNTIPSGFADNLVGYDFAANALGAHVGIRLSNPRLTEEKFDRIIKDLNDPKWYATSQE</sequence>
<dbReference type="EMBL" id="MFJL01000023">
    <property type="protein sequence ID" value="OGG15537.1"/>
    <property type="molecule type" value="Genomic_DNA"/>
</dbReference>
<keyword evidence="1" id="KW-0472">Membrane</keyword>
<keyword evidence="1" id="KW-0812">Transmembrane</keyword>
<dbReference type="PROSITE" id="PS51318">
    <property type="entry name" value="TAT"/>
    <property type="match status" value="1"/>
</dbReference>
<comment type="caution">
    <text evidence="2">The sequence shown here is derived from an EMBL/GenBank/DDBJ whole genome shotgun (WGS) entry which is preliminary data.</text>
</comment>
<dbReference type="Proteomes" id="UP000176923">
    <property type="component" value="Unassembled WGS sequence"/>
</dbReference>
<keyword evidence="1" id="KW-1133">Transmembrane helix</keyword>
<organism evidence="2 3">
    <name type="scientific">Candidatus Gottesmanbacteria bacterium RIFCSPHIGHO2_02_FULL_39_11</name>
    <dbReference type="NCBI Taxonomy" id="1798382"/>
    <lineage>
        <taxon>Bacteria</taxon>
        <taxon>Candidatus Gottesmaniibacteriota</taxon>
    </lineage>
</organism>
<dbReference type="InterPro" id="IPR006311">
    <property type="entry name" value="TAT_signal"/>
</dbReference>
<proteinExistence type="predicted"/>
<dbReference type="AlphaFoldDB" id="A0A1F5ZTZ2"/>
<evidence type="ECO:0000256" key="1">
    <source>
        <dbReference type="SAM" id="Phobius"/>
    </source>
</evidence>
<evidence type="ECO:0000313" key="3">
    <source>
        <dbReference type="Proteomes" id="UP000176923"/>
    </source>
</evidence>
<accession>A0A1F5ZTZ2</accession>